<evidence type="ECO:0000313" key="1">
    <source>
        <dbReference type="EMBL" id="CDW82080.1"/>
    </source>
</evidence>
<protein>
    <submittedName>
        <fullName evidence="1">Uncharacterized protein</fullName>
    </submittedName>
</protein>
<dbReference type="EMBL" id="CCKQ01010552">
    <property type="protein sequence ID" value="CDW82080.1"/>
    <property type="molecule type" value="Genomic_DNA"/>
</dbReference>
<reference evidence="1 2" key="1">
    <citation type="submission" date="2014-06" db="EMBL/GenBank/DDBJ databases">
        <authorList>
            <person name="Swart Estienne"/>
        </authorList>
    </citation>
    <scope>NUCLEOTIDE SEQUENCE [LARGE SCALE GENOMIC DNA]</scope>
    <source>
        <strain evidence="1 2">130c</strain>
    </source>
</reference>
<gene>
    <name evidence="1" type="primary">Contig14033.g14962</name>
    <name evidence="1" type="ORF">STYLEM_11107</name>
</gene>
<dbReference type="InParanoid" id="A0A078AIJ9"/>
<proteinExistence type="predicted"/>
<accession>A0A078AIJ9</accession>
<evidence type="ECO:0000313" key="2">
    <source>
        <dbReference type="Proteomes" id="UP000039865"/>
    </source>
</evidence>
<name>A0A078AIJ9_STYLE</name>
<sequence>MNRALSELQLVIFNISLSPDFDQANHNRRHNYVSTSINQDQFSQDQIIFHEVKQENKVLEEFNNLIKRIDTKVILNIGFMNSSEQICPLLKSLLSCYSNNRVFKLYIKARKLHIKNCLIDVFHNQENEQSNISSQDQNGKEINIDEENYDMVSELVKIINKEANIDKEIFQQMQFDLNAKLDQMMKQIYLKFIQRHLQDVLKDVSLVETDFSNWNSIYSNLRNLKSKYSIDLDLIQIEMKQVEQNVAGALNLMIQREQQAVEQVINSKFKQLKAQVEDQYAIDYDEIKDIAKEEQVFQEIYQQSTLHNFGNKMLESHERCFSPPSLVSSQVPSSVQTNVKSSTRGIPLLYTSQNMILSNIYNKSPEKNKKNK</sequence>
<keyword evidence="2" id="KW-1185">Reference proteome</keyword>
<dbReference type="AlphaFoldDB" id="A0A078AIJ9"/>
<dbReference type="Proteomes" id="UP000039865">
    <property type="component" value="Unassembled WGS sequence"/>
</dbReference>
<organism evidence="1 2">
    <name type="scientific">Stylonychia lemnae</name>
    <name type="common">Ciliate</name>
    <dbReference type="NCBI Taxonomy" id="5949"/>
    <lineage>
        <taxon>Eukaryota</taxon>
        <taxon>Sar</taxon>
        <taxon>Alveolata</taxon>
        <taxon>Ciliophora</taxon>
        <taxon>Intramacronucleata</taxon>
        <taxon>Spirotrichea</taxon>
        <taxon>Stichotrichia</taxon>
        <taxon>Sporadotrichida</taxon>
        <taxon>Oxytrichidae</taxon>
        <taxon>Stylonychinae</taxon>
        <taxon>Stylonychia</taxon>
    </lineage>
</organism>